<accession>A0A6M4MFJ6</accession>
<keyword evidence="7 8" id="KW-0998">Cell outer membrane</keyword>
<evidence type="ECO:0000256" key="2">
    <source>
        <dbReference type="ARBA" id="ARBA00022448"/>
    </source>
</evidence>
<dbReference type="InterPro" id="IPR037066">
    <property type="entry name" value="Plug_dom_sf"/>
</dbReference>
<evidence type="ECO:0000256" key="6">
    <source>
        <dbReference type="ARBA" id="ARBA00023136"/>
    </source>
</evidence>
<dbReference type="Gene3D" id="2.170.130.10">
    <property type="entry name" value="TonB-dependent receptor, plug domain"/>
    <property type="match status" value="1"/>
</dbReference>
<dbReference type="CDD" id="cd01347">
    <property type="entry name" value="ligand_gated_channel"/>
    <property type="match status" value="1"/>
</dbReference>
<dbReference type="InterPro" id="IPR012910">
    <property type="entry name" value="Plug_dom"/>
</dbReference>
<reference evidence="14" key="1">
    <citation type="submission" date="2014-12" db="EMBL/GenBank/DDBJ databases">
        <title>Complete genome sequence of a multi-drug resistant Klebsiella pneumoniae.</title>
        <authorList>
            <person name="Hua X."/>
            <person name="Chen Q."/>
            <person name="Li X."/>
            <person name="Feng Y."/>
            <person name="Ruan Z."/>
            <person name="Yu Y."/>
        </authorList>
    </citation>
    <scope>NUCLEOTIDE SEQUENCE [LARGE SCALE GENOMIC DNA]</scope>
    <source>
        <strain evidence="14">5.12</strain>
    </source>
</reference>
<dbReference type="InterPro" id="IPR036942">
    <property type="entry name" value="Beta-barrel_TonB_sf"/>
</dbReference>
<name>A0A6M4MFJ6_9ALTE</name>
<dbReference type="PANTHER" id="PTHR40980:SF3">
    <property type="entry name" value="TONB-DEPENDENT RECEPTOR-LIKE BETA-BARREL DOMAIN-CONTAINING PROTEIN"/>
    <property type="match status" value="1"/>
</dbReference>
<comment type="subcellular location">
    <subcellularLocation>
        <location evidence="1 8">Cell outer membrane</location>
        <topology evidence="1 8">Multi-pass membrane protein</topology>
    </subcellularLocation>
</comment>
<evidence type="ECO:0000256" key="4">
    <source>
        <dbReference type="ARBA" id="ARBA00022692"/>
    </source>
</evidence>
<evidence type="ECO:0000256" key="9">
    <source>
        <dbReference type="RuleBase" id="RU003357"/>
    </source>
</evidence>
<keyword evidence="14" id="KW-1185">Reference proteome</keyword>
<dbReference type="InterPro" id="IPR039426">
    <property type="entry name" value="TonB-dep_rcpt-like"/>
</dbReference>
<keyword evidence="13" id="KW-0675">Receptor</keyword>
<dbReference type="AlphaFoldDB" id="A0A6M4MFJ6"/>
<dbReference type="SUPFAM" id="SSF56935">
    <property type="entry name" value="Porins"/>
    <property type="match status" value="1"/>
</dbReference>
<evidence type="ECO:0000256" key="10">
    <source>
        <dbReference type="SAM" id="SignalP"/>
    </source>
</evidence>
<dbReference type="Pfam" id="PF00593">
    <property type="entry name" value="TonB_dep_Rec_b-barrel"/>
    <property type="match status" value="1"/>
</dbReference>
<keyword evidence="2 8" id="KW-0813">Transport</keyword>
<evidence type="ECO:0000256" key="3">
    <source>
        <dbReference type="ARBA" id="ARBA00022452"/>
    </source>
</evidence>
<sequence length="908" mass="101154">MKSGIMFNKSVIATHVFAAMYLALSAQNVYAQESTDEAASEDDIEVIDVKGFRGSLVKALDAKRDAANVRDSIMAEDIGKFPDLNVAEAIQRVPGVAISREGGEGRNITLRGFSPGFTRTTLNGMEVPAGSDGLDSGGVTVNSSRAFDFNVFASELFNRIDIQKTQTASIEEGGIAGTVDMYSARPFDSPGFLSTISAKAGYNDLTEKVDPRMAFLISNTFADDTLGALFSVAISDRTVRQEGFGSVRWQPTNQIGDGTWGDTSQLTTINGTPSDYCGAEEAISCLWVPRLPRADFFGNDQKRIGVTTSLQYKPSDDMLFTLDVLHSELENDRRNYNSMEWLVNRDAPGDFQGQTPLSMTVDETGKILIAGEFDNVTSWYESRYQVSDSTFDQYVLSGDIQLSDTLLLDVMAGFAKNDADREEIRYYYRSVPHYYAYDYSNGDGANVSYGDYDMTDPDNYVDAVNASNRNDRVKKTNYTAKIDLQYLGDRYDIKTGLAFNDREVDYQTGDGVFTAFDPSQYSRPFPYSDFGSGLDVTLVPFLVADFDKLEQDGILTHNYTPNTASSWVVGEKTTALYLEYNGDVDIADMLLRTNFGVRYVNTEVTSEALVGDSPVSVQRDYNNFLPSMNLALEVTDDVIARLSYARSMTRPNLGSLNIASPVFGYTTFTVSNLGNPGLNPYESNDVDMGLEWYFDEEAMLAVNIFNKEIVTSLDTEIVEKLVEEEFWPVIYADPQYQATAPLGDPAVQSYTHNIPVNNNDGFSVKGYEVMYQQPFTFFDRWLSNFGVVANYTHVSAEDSTGLSPNSYNFTLYYEEEDYGARVSVNKRDDYLLSEPGGNGHAQERKFGPTHVDFSSFYNFSEQLTFSFEIINLTDEIERIYGTGDGDMDLTREFSHTGTQYFVGARYTF</sequence>
<reference evidence="13 14" key="2">
    <citation type="submission" date="2020-04" db="EMBL/GenBank/DDBJ databases">
        <title>Complete genome sequence of Alteromonas pelagimontana 5.12T.</title>
        <authorList>
            <person name="Sinha R.K."/>
            <person name="Krishnan K.P."/>
            <person name="Kurian J.P."/>
        </authorList>
    </citation>
    <scope>NUCLEOTIDE SEQUENCE [LARGE SCALE GENOMIC DNA]</scope>
    <source>
        <strain evidence="13 14">5.12</strain>
    </source>
</reference>
<dbReference type="EMBL" id="CP052766">
    <property type="protein sequence ID" value="QJR81924.1"/>
    <property type="molecule type" value="Genomic_DNA"/>
</dbReference>
<dbReference type="GO" id="GO:0009279">
    <property type="term" value="C:cell outer membrane"/>
    <property type="evidence" value="ECO:0007669"/>
    <property type="project" value="UniProtKB-SubCell"/>
</dbReference>
<organism evidence="13 14">
    <name type="scientific">Alteromonas pelagimontana</name>
    <dbReference type="NCBI Taxonomy" id="1858656"/>
    <lineage>
        <taxon>Bacteria</taxon>
        <taxon>Pseudomonadati</taxon>
        <taxon>Pseudomonadota</taxon>
        <taxon>Gammaproteobacteria</taxon>
        <taxon>Alteromonadales</taxon>
        <taxon>Alteromonadaceae</taxon>
        <taxon>Alteromonas/Salinimonas group</taxon>
        <taxon>Alteromonas</taxon>
    </lineage>
</organism>
<keyword evidence="4 8" id="KW-0812">Transmembrane</keyword>
<keyword evidence="10" id="KW-0732">Signal</keyword>
<evidence type="ECO:0000256" key="7">
    <source>
        <dbReference type="ARBA" id="ARBA00023237"/>
    </source>
</evidence>
<comment type="similarity">
    <text evidence="8 9">Belongs to the TonB-dependent receptor family.</text>
</comment>
<dbReference type="InterPro" id="IPR000531">
    <property type="entry name" value="Beta-barrel_TonB"/>
</dbReference>
<dbReference type="Pfam" id="PF07715">
    <property type="entry name" value="Plug"/>
    <property type="match status" value="1"/>
</dbReference>
<dbReference type="InterPro" id="IPR010104">
    <property type="entry name" value="TonB_rcpt_bac"/>
</dbReference>
<dbReference type="NCBIfam" id="TIGR01782">
    <property type="entry name" value="TonB-Xanth-Caul"/>
    <property type="match status" value="1"/>
</dbReference>
<evidence type="ECO:0000259" key="12">
    <source>
        <dbReference type="Pfam" id="PF07715"/>
    </source>
</evidence>
<feature type="domain" description="TonB-dependent receptor-like beta-barrel" evidence="11">
    <location>
        <begin position="425"/>
        <end position="872"/>
    </location>
</feature>
<dbReference type="Gene3D" id="2.40.170.20">
    <property type="entry name" value="TonB-dependent receptor, beta-barrel domain"/>
    <property type="match status" value="1"/>
</dbReference>
<dbReference type="PANTHER" id="PTHR40980">
    <property type="entry name" value="PLUG DOMAIN-CONTAINING PROTEIN"/>
    <property type="match status" value="1"/>
</dbReference>
<evidence type="ECO:0000256" key="1">
    <source>
        <dbReference type="ARBA" id="ARBA00004571"/>
    </source>
</evidence>
<gene>
    <name evidence="13" type="ORF">CA267_014760</name>
</gene>
<keyword evidence="5 9" id="KW-0798">TonB box</keyword>
<proteinExistence type="inferred from homology"/>
<feature type="signal peptide" evidence="10">
    <location>
        <begin position="1"/>
        <end position="31"/>
    </location>
</feature>
<dbReference type="RefSeq" id="WP_075610121.1">
    <property type="nucleotide sequence ID" value="NZ_CP052766.1"/>
</dbReference>
<keyword evidence="6 8" id="KW-0472">Membrane</keyword>
<dbReference type="OrthoDB" id="8727862at2"/>
<evidence type="ECO:0000259" key="11">
    <source>
        <dbReference type="Pfam" id="PF00593"/>
    </source>
</evidence>
<evidence type="ECO:0000256" key="8">
    <source>
        <dbReference type="PROSITE-ProRule" id="PRU01360"/>
    </source>
</evidence>
<keyword evidence="3 8" id="KW-1134">Transmembrane beta strand</keyword>
<evidence type="ECO:0000256" key="5">
    <source>
        <dbReference type="ARBA" id="ARBA00023077"/>
    </source>
</evidence>
<feature type="domain" description="TonB-dependent receptor plug" evidence="12">
    <location>
        <begin position="63"/>
        <end position="178"/>
    </location>
</feature>
<dbReference type="KEGG" id="apel:CA267_014760"/>
<feature type="chain" id="PRO_5028837036" evidence="10">
    <location>
        <begin position="32"/>
        <end position="908"/>
    </location>
</feature>
<protein>
    <submittedName>
        <fullName evidence="13">TonB-dependent receptor</fullName>
    </submittedName>
</protein>
<dbReference type="Proteomes" id="UP000219285">
    <property type="component" value="Chromosome"/>
</dbReference>
<evidence type="ECO:0000313" key="13">
    <source>
        <dbReference type="EMBL" id="QJR81924.1"/>
    </source>
</evidence>
<evidence type="ECO:0000313" key="14">
    <source>
        <dbReference type="Proteomes" id="UP000219285"/>
    </source>
</evidence>
<dbReference type="PROSITE" id="PS52016">
    <property type="entry name" value="TONB_DEPENDENT_REC_3"/>
    <property type="match status" value="1"/>
</dbReference>